<name>A0A7W6VCY4_RHIET</name>
<evidence type="ECO:0000313" key="3">
    <source>
        <dbReference type="Proteomes" id="UP000523431"/>
    </source>
</evidence>
<organism evidence="1 4">
    <name type="scientific">Rhizobium etli</name>
    <dbReference type="NCBI Taxonomy" id="29449"/>
    <lineage>
        <taxon>Bacteria</taxon>
        <taxon>Pseudomonadati</taxon>
        <taxon>Pseudomonadota</taxon>
        <taxon>Alphaproteobacteria</taxon>
        <taxon>Hyphomicrobiales</taxon>
        <taxon>Rhizobiaceae</taxon>
        <taxon>Rhizobium/Agrobacterium group</taxon>
        <taxon>Rhizobium</taxon>
    </lineage>
</organism>
<evidence type="ECO:0000313" key="2">
    <source>
        <dbReference type="EMBL" id="MBB4537740.1"/>
    </source>
</evidence>
<dbReference type="EMBL" id="JACIHU010000010">
    <property type="protein sequence ID" value="MBB4481911.1"/>
    <property type="molecule type" value="Genomic_DNA"/>
</dbReference>
<sequence>MGSFPWRLARVAAGWGTVARRRVKVAFSLHESKTYPLVSKALG</sequence>
<dbReference type="AlphaFoldDB" id="A0A7W6VCY4"/>
<dbReference type="EMBL" id="JACIID010000010">
    <property type="protein sequence ID" value="MBB4537740.1"/>
    <property type="molecule type" value="Genomic_DNA"/>
</dbReference>
<gene>
    <name evidence="1" type="ORF">GGE46_004513</name>
    <name evidence="2" type="ORF">GGE57_004510</name>
</gene>
<accession>A0A7W6VCY4</accession>
<dbReference type="Proteomes" id="UP000523431">
    <property type="component" value="Unassembled WGS sequence"/>
</dbReference>
<evidence type="ECO:0000313" key="1">
    <source>
        <dbReference type="EMBL" id="MBB4481911.1"/>
    </source>
</evidence>
<reference evidence="3 4" key="1">
    <citation type="submission" date="2020-08" db="EMBL/GenBank/DDBJ databases">
        <title>Genomic Encyclopedia of Type Strains, Phase IV (KMG-V): Genome sequencing to study the core and pangenomes of soil and plant-associated prokaryotes.</title>
        <authorList>
            <person name="Whitman W."/>
        </authorList>
    </citation>
    <scope>NUCLEOTIDE SEQUENCE [LARGE SCALE GENOMIC DNA]</scope>
    <source>
        <strain evidence="1 4">SEMIA 471</strain>
        <strain evidence="2 3">SEMIA 489</strain>
    </source>
</reference>
<protein>
    <submittedName>
        <fullName evidence="1">Uncharacterized protein</fullName>
    </submittedName>
</protein>
<proteinExistence type="predicted"/>
<dbReference type="Proteomes" id="UP000557344">
    <property type="component" value="Unassembled WGS sequence"/>
</dbReference>
<evidence type="ECO:0000313" key="4">
    <source>
        <dbReference type="Proteomes" id="UP000557344"/>
    </source>
</evidence>
<comment type="caution">
    <text evidence="1">The sequence shown here is derived from an EMBL/GenBank/DDBJ whole genome shotgun (WGS) entry which is preliminary data.</text>
</comment>